<dbReference type="CDD" id="cd14687">
    <property type="entry name" value="bZIP_ATF2"/>
    <property type="match status" value="1"/>
</dbReference>
<dbReference type="Pfam" id="PF00170">
    <property type="entry name" value="bZIP_1"/>
    <property type="match status" value="1"/>
</dbReference>
<feature type="region of interest" description="Disordered" evidence="6">
    <location>
        <begin position="82"/>
        <end position="159"/>
    </location>
</feature>
<dbReference type="InterPro" id="IPR046347">
    <property type="entry name" value="bZIP_sf"/>
</dbReference>
<dbReference type="SUPFAM" id="SSF57959">
    <property type="entry name" value="Leucine zipper domain"/>
    <property type="match status" value="1"/>
</dbReference>
<accession>A0ABR3UHP2</accession>
<evidence type="ECO:0000256" key="2">
    <source>
        <dbReference type="ARBA" id="ARBA00023015"/>
    </source>
</evidence>
<dbReference type="PANTHER" id="PTHR19304">
    <property type="entry name" value="CYCLIC-AMP RESPONSE ELEMENT BINDING PROTEIN"/>
    <property type="match status" value="1"/>
</dbReference>
<sequence length="259" mass="28960">MAGQPGYPVYPPHQAQPAQTPESAGHNHYGLTSHLNAPALRHEGHMGYQYVGDFAPPIHQPSSLHAFGSSADVNANLTSTSSAYPITDHDSTFTPSNRSTRSHITPTISPSQTQFDASDAPQFYEEPTTNKGRHDSLYPKEEAASPTTTPPSGRRRPRLQYAEPGSARAIYLEKNRNAASKCRTKQKREQEQLVDRSRTVERRNRILKAELELLETERRQWMDLANAHMNCPDQRIAIYLQNQADKLGSRQPPGPSRQN</sequence>
<evidence type="ECO:0000256" key="4">
    <source>
        <dbReference type="ARBA" id="ARBA00023242"/>
    </source>
</evidence>
<protein>
    <recommendedName>
        <fullName evidence="7">BZIP domain-containing protein</fullName>
    </recommendedName>
</protein>
<evidence type="ECO:0000256" key="3">
    <source>
        <dbReference type="ARBA" id="ARBA00023163"/>
    </source>
</evidence>
<dbReference type="RefSeq" id="XP_069306596.1">
    <property type="nucleotide sequence ID" value="XM_069452426.1"/>
</dbReference>
<evidence type="ECO:0000259" key="7">
    <source>
        <dbReference type="PROSITE" id="PS50217"/>
    </source>
</evidence>
<keyword evidence="9" id="KW-1185">Reference proteome</keyword>
<reference evidence="8 9" key="1">
    <citation type="submission" date="2024-09" db="EMBL/GenBank/DDBJ databases">
        <title>T2T genomes of carrot and Alternaria dauci and their utility for understanding host-pathogen interaction during carrot leaf blight disease.</title>
        <authorList>
            <person name="Liu W."/>
            <person name="Xu S."/>
            <person name="Ou C."/>
            <person name="Liu X."/>
            <person name="Zhuang F."/>
            <person name="Deng X.W."/>
        </authorList>
    </citation>
    <scope>NUCLEOTIDE SEQUENCE [LARGE SCALE GENOMIC DNA]</scope>
    <source>
        <strain evidence="8 9">A2016</strain>
    </source>
</reference>
<comment type="caution">
    <text evidence="8">The sequence shown here is derived from an EMBL/GenBank/DDBJ whole genome shotgun (WGS) entry which is preliminary data.</text>
</comment>
<dbReference type="InterPro" id="IPR051027">
    <property type="entry name" value="bZIP_transcription_factors"/>
</dbReference>
<feature type="region of interest" description="Disordered" evidence="6">
    <location>
        <begin position="1"/>
        <end position="32"/>
    </location>
</feature>
<organism evidence="8 9">
    <name type="scientific">Alternaria dauci</name>
    <dbReference type="NCBI Taxonomy" id="48095"/>
    <lineage>
        <taxon>Eukaryota</taxon>
        <taxon>Fungi</taxon>
        <taxon>Dikarya</taxon>
        <taxon>Ascomycota</taxon>
        <taxon>Pezizomycotina</taxon>
        <taxon>Dothideomycetes</taxon>
        <taxon>Pleosporomycetidae</taxon>
        <taxon>Pleosporales</taxon>
        <taxon>Pleosporineae</taxon>
        <taxon>Pleosporaceae</taxon>
        <taxon>Alternaria</taxon>
        <taxon>Alternaria sect. Porri</taxon>
    </lineage>
</organism>
<proteinExistence type="predicted"/>
<keyword evidence="5" id="KW-0175">Coiled coil</keyword>
<keyword evidence="3" id="KW-0804">Transcription</keyword>
<dbReference type="GeneID" id="96086558"/>
<evidence type="ECO:0000256" key="6">
    <source>
        <dbReference type="SAM" id="MobiDB-lite"/>
    </source>
</evidence>
<dbReference type="Proteomes" id="UP001578633">
    <property type="component" value="Chromosome 5"/>
</dbReference>
<feature type="coiled-coil region" evidence="5">
    <location>
        <begin position="197"/>
        <end position="224"/>
    </location>
</feature>
<keyword evidence="2" id="KW-0805">Transcription regulation</keyword>
<feature type="compositionally biased region" description="Basic and acidic residues" evidence="6">
    <location>
        <begin position="132"/>
        <end position="143"/>
    </location>
</feature>
<dbReference type="PROSITE" id="PS50217">
    <property type="entry name" value="BZIP"/>
    <property type="match status" value="1"/>
</dbReference>
<comment type="subcellular location">
    <subcellularLocation>
        <location evidence="1">Nucleus</location>
    </subcellularLocation>
</comment>
<keyword evidence="4" id="KW-0539">Nucleus</keyword>
<name>A0ABR3UHP2_9PLEO</name>
<evidence type="ECO:0000256" key="1">
    <source>
        <dbReference type="ARBA" id="ARBA00004123"/>
    </source>
</evidence>
<evidence type="ECO:0000256" key="5">
    <source>
        <dbReference type="SAM" id="Coils"/>
    </source>
</evidence>
<evidence type="ECO:0000313" key="8">
    <source>
        <dbReference type="EMBL" id="KAL1796012.1"/>
    </source>
</evidence>
<gene>
    <name evidence="8" type="ORF">ACET3X_006236</name>
</gene>
<evidence type="ECO:0000313" key="9">
    <source>
        <dbReference type="Proteomes" id="UP001578633"/>
    </source>
</evidence>
<feature type="domain" description="BZIP" evidence="7">
    <location>
        <begin position="173"/>
        <end position="217"/>
    </location>
</feature>
<feature type="compositionally biased region" description="Polar residues" evidence="6">
    <location>
        <begin position="92"/>
        <end position="116"/>
    </location>
</feature>
<dbReference type="EMBL" id="JBHGVX010000005">
    <property type="protein sequence ID" value="KAL1796012.1"/>
    <property type="molecule type" value="Genomic_DNA"/>
</dbReference>
<dbReference type="InterPro" id="IPR004827">
    <property type="entry name" value="bZIP"/>
</dbReference>
<dbReference type="Gene3D" id="1.20.5.170">
    <property type="match status" value="1"/>
</dbReference>
<dbReference type="SMART" id="SM00338">
    <property type="entry name" value="BRLZ"/>
    <property type="match status" value="1"/>
</dbReference>